<keyword evidence="1" id="KW-0812">Transmembrane</keyword>
<organism evidence="2 3">
    <name type="scientific">Tenacibaculum larymnensis</name>
    <dbReference type="NCBI Taxonomy" id="2878201"/>
    <lineage>
        <taxon>Bacteria</taxon>
        <taxon>Pseudomonadati</taxon>
        <taxon>Bacteroidota</taxon>
        <taxon>Flavobacteriia</taxon>
        <taxon>Flavobacteriales</taxon>
        <taxon>Flavobacteriaceae</taxon>
        <taxon>Tenacibaculum</taxon>
    </lineage>
</organism>
<keyword evidence="1" id="KW-1133">Transmembrane helix</keyword>
<evidence type="ECO:0000256" key="1">
    <source>
        <dbReference type="SAM" id="Phobius"/>
    </source>
</evidence>
<gene>
    <name evidence="2" type="ORF">LCI24_06315</name>
</gene>
<proteinExistence type="predicted"/>
<keyword evidence="3" id="KW-1185">Reference proteome</keyword>
<keyword evidence="1" id="KW-0472">Membrane</keyword>
<evidence type="ECO:0000313" key="2">
    <source>
        <dbReference type="EMBL" id="MDE1206409.1"/>
    </source>
</evidence>
<comment type="caution">
    <text evidence="2">The sequence shown here is derived from an EMBL/GenBank/DDBJ whole genome shotgun (WGS) entry which is preliminary data.</text>
</comment>
<name>A0A9X4ILA6_9FLAO</name>
<dbReference type="RefSeq" id="WP_167712648.1">
    <property type="nucleotide sequence ID" value="NZ_JAIWJY010000003.1"/>
</dbReference>
<dbReference type="EMBL" id="JAIWJY010000003">
    <property type="protein sequence ID" value="MDE1206409.1"/>
    <property type="molecule type" value="Genomic_DNA"/>
</dbReference>
<reference evidence="2" key="1">
    <citation type="submission" date="2021-09" db="EMBL/GenBank/DDBJ databases">
        <authorList>
            <person name="Smyrli M."/>
        </authorList>
    </citation>
    <scope>NUCLEOTIDE SEQUENCE</scope>
    <source>
        <strain evidence="2">LAR25</strain>
    </source>
</reference>
<dbReference type="Proteomes" id="UP001149303">
    <property type="component" value="Unassembled WGS sequence"/>
</dbReference>
<protein>
    <submittedName>
        <fullName evidence="2">Uncharacterized protein</fullName>
    </submittedName>
</protein>
<sequence>MNLLQTHLLLAEQEEALESQALSKPQANGLHGFWDGANLMGIINTVGGTWSQIEQARNGKPVYVQQANGETKDIAPMLIAKLEQQAQAQQTSVDNLVKMMQLQLQTQQAPKKDNTLLYVGVGAGILVLLGGMYVMTQKK</sequence>
<accession>A0A9X4ILA6</accession>
<dbReference type="AlphaFoldDB" id="A0A9X4ILA6"/>
<evidence type="ECO:0000313" key="3">
    <source>
        <dbReference type="Proteomes" id="UP001149303"/>
    </source>
</evidence>
<feature type="transmembrane region" description="Helical" evidence="1">
    <location>
        <begin position="116"/>
        <end position="135"/>
    </location>
</feature>